<protein>
    <submittedName>
        <fullName evidence="3">UspA domain-containing protein</fullName>
    </submittedName>
</protein>
<gene>
    <name evidence="3" type="ORF">H074_26287</name>
</gene>
<proteinExistence type="inferred from homology"/>
<evidence type="ECO:0000313" key="3">
    <source>
        <dbReference type="EMBL" id="EME55084.1"/>
    </source>
</evidence>
<dbReference type="InterPro" id="IPR014729">
    <property type="entry name" value="Rossmann-like_a/b/a_fold"/>
</dbReference>
<dbReference type="PATRIC" id="fig|1284240.4.peg.5341"/>
<dbReference type="InterPro" id="IPR006016">
    <property type="entry name" value="UspA"/>
</dbReference>
<comment type="caution">
    <text evidence="3">The sequence shown here is derived from an EMBL/GenBank/DDBJ whole genome shotgun (WGS) entry which is preliminary data.</text>
</comment>
<evidence type="ECO:0000259" key="2">
    <source>
        <dbReference type="Pfam" id="PF00582"/>
    </source>
</evidence>
<comment type="similarity">
    <text evidence="1">Belongs to the universal stress protein A family.</text>
</comment>
<dbReference type="Gene3D" id="3.40.50.620">
    <property type="entry name" value="HUPs"/>
    <property type="match status" value="2"/>
</dbReference>
<accession>M2Z3D3</accession>
<dbReference type="AlphaFoldDB" id="M2Z3D3"/>
<dbReference type="PANTHER" id="PTHR46268:SF6">
    <property type="entry name" value="UNIVERSAL STRESS PROTEIN UP12"/>
    <property type="match status" value="1"/>
</dbReference>
<dbReference type="Proteomes" id="UP000054226">
    <property type="component" value="Unassembled WGS sequence"/>
</dbReference>
<dbReference type="EMBL" id="AOHO01000068">
    <property type="protein sequence ID" value="EME55084.1"/>
    <property type="molecule type" value="Genomic_DNA"/>
</dbReference>
<dbReference type="PRINTS" id="PR01438">
    <property type="entry name" value="UNVRSLSTRESS"/>
</dbReference>
<dbReference type="PANTHER" id="PTHR46268">
    <property type="entry name" value="STRESS RESPONSE PROTEIN NHAX"/>
    <property type="match status" value="1"/>
</dbReference>
<dbReference type="SUPFAM" id="SSF52402">
    <property type="entry name" value="Adenine nucleotide alpha hydrolases-like"/>
    <property type="match status" value="2"/>
</dbReference>
<dbReference type="OrthoDB" id="3865341at2"/>
<name>M2Z3D3_9PSEU</name>
<organism evidence="3 4">
    <name type="scientific">Amycolatopsis decaplanina DSM 44594</name>
    <dbReference type="NCBI Taxonomy" id="1284240"/>
    <lineage>
        <taxon>Bacteria</taxon>
        <taxon>Bacillati</taxon>
        <taxon>Actinomycetota</taxon>
        <taxon>Actinomycetes</taxon>
        <taxon>Pseudonocardiales</taxon>
        <taxon>Pseudonocardiaceae</taxon>
        <taxon>Amycolatopsis</taxon>
    </lineage>
</organism>
<evidence type="ECO:0000256" key="1">
    <source>
        <dbReference type="ARBA" id="ARBA00008791"/>
    </source>
</evidence>
<evidence type="ECO:0000313" key="4">
    <source>
        <dbReference type="Proteomes" id="UP000054226"/>
    </source>
</evidence>
<feature type="domain" description="UspA" evidence="2">
    <location>
        <begin position="12"/>
        <end position="133"/>
    </location>
</feature>
<keyword evidence="4" id="KW-1185">Reference proteome</keyword>
<dbReference type="Pfam" id="PF00582">
    <property type="entry name" value="Usp"/>
    <property type="match status" value="2"/>
</dbReference>
<dbReference type="InterPro" id="IPR006015">
    <property type="entry name" value="Universal_stress_UspA"/>
</dbReference>
<sequence length="269" mass="27900">MTGTDIDPANAKPVLVGVDGSRAALAAVEWAAEEAVRRQVGLDVLWVSGPGLERVIPFGKRCLHEASMAASRVASGLPRRCVAEPGDAAETLIQRSAASALVTVGASGHGQAFLGGVVRAVAARAAAPVVIVHAGAPASGKIVAGVDDSPSGDAALAFAAECADLRDRPLMPVRVWYDHEAEAGAARLLDARVRATADAWPKIEIRPRLVRNRDRAAGLLGEGDDAGLIVIGSHGRRLRSRPILGITSHEVLERARCPVAVIPATYPSP</sequence>
<feature type="domain" description="UspA" evidence="2">
    <location>
        <begin position="141"/>
        <end position="263"/>
    </location>
</feature>
<reference evidence="3 4" key="1">
    <citation type="journal article" date="2013" name="Genome Announc.">
        <title>Draft Genome Sequence of Amycolatopsis decaplanina Strain DSM 44594T.</title>
        <authorList>
            <person name="Kaur N."/>
            <person name="Kumar S."/>
            <person name="Bala M."/>
            <person name="Raghava G.P."/>
            <person name="Mayilraj S."/>
        </authorList>
    </citation>
    <scope>NUCLEOTIDE SEQUENCE [LARGE SCALE GENOMIC DNA]</scope>
    <source>
        <strain evidence="3 4">DSM 44594</strain>
    </source>
</reference>
<dbReference type="RefSeq" id="WP_007033082.1">
    <property type="nucleotide sequence ID" value="NZ_AOHO01000068.1"/>
</dbReference>